<proteinExistence type="predicted"/>
<organism evidence="2 3">
    <name type="scientific">Coccidioides immitis RMSCC 2394</name>
    <dbReference type="NCBI Taxonomy" id="404692"/>
    <lineage>
        <taxon>Eukaryota</taxon>
        <taxon>Fungi</taxon>
        <taxon>Dikarya</taxon>
        <taxon>Ascomycota</taxon>
        <taxon>Pezizomycotina</taxon>
        <taxon>Eurotiomycetes</taxon>
        <taxon>Eurotiomycetidae</taxon>
        <taxon>Onygenales</taxon>
        <taxon>Onygenaceae</taxon>
        <taxon>Coccidioides</taxon>
    </lineage>
</organism>
<feature type="region of interest" description="Disordered" evidence="1">
    <location>
        <begin position="143"/>
        <end position="187"/>
    </location>
</feature>
<reference evidence="3" key="1">
    <citation type="journal article" date="2010" name="Genome Res.">
        <title>Population genomic sequencing of Coccidioides fungi reveals recent hybridization and transposon control.</title>
        <authorList>
            <person name="Neafsey D.E."/>
            <person name="Barker B.M."/>
            <person name="Sharpton T.J."/>
            <person name="Stajich J.E."/>
            <person name="Park D.J."/>
            <person name="Whiston E."/>
            <person name="Hung C.-Y."/>
            <person name="McMahan C."/>
            <person name="White J."/>
            <person name="Sykes S."/>
            <person name="Heiman D."/>
            <person name="Young S."/>
            <person name="Zeng Q."/>
            <person name="Abouelleil A."/>
            <person name="Aftuck L."/>
            <person name="Bessette D."/>
            <person name="Brown A."/>
            <person name="FitzGerald M."/>
            <person name="Lui A."/>
            <person name="Macdonald J.P."/>
            <person name="Priest M."/>
            <person name="Orbach M.J."/>
            <person name="Galgiani J.N."/>
            <person name="Kirkland T.N."/>
            <person name="Cole G.T."/>
            <person name="Birren B.W."/>
            <person name="Henn M.R."/>
            <person name="Taylor J.W."/>
            <person name="Rounsley S.D."/>
        </authorList>
    </citation>
    <scope>NUCLEOTIDE SEQUENCE [LARGE SCALE GENOMIC DNA]</scope>
    <source>
        <strain evidence="3">RMSCC 2394</strain>
    </source>
</reference>
<feature type="compositionally biased region" description="Basic residues" evidence="1">
    <location>
        <begin position="170"/>
        <end position="179"/>
    </location>
</feature>
<sequence>MGHGSTYFSTTSKGRFGAECSHQCITGWECFSPRDTQSFLVNHRVVLSSIVVPPHAANPAVQPKSRQTGGYTLQGGVAFVSVVPETLKQAAIALRAWWKTFLDSINFTGLRLTLSIAQWTETRGRQLGRDFQMQYGELGTALSTLTHGNTPNRLNDRERKRSLTPDADRKKKRERRSQALKRSSPST</sequence>
<gene>
    <name evidence="2" type="ORF">CIRG_08118</name>
</gene>
<evidence type="ECO:0000256" key="1">
    <source>
        <dbReference type="SAM" id="MobiDB-lite"/>
    </source>
</evidence>
<dbReference type="Proteomes" id="UP000054565">
    <property type="component" value="Unassembled WGS sequence"/>
</dbReference>
<accession>A0A0J7BE54</accession>
<dbReference type="EMBL" id="DS028097">
    <property type="protein sequence ID" value="KMP08437.1"/>
    <property type="molecule type" value="Genomic_DNA"/>
</dbReference>
<feature type="compositionally biased region" description="Polar residues" evidence="1">
    <location>
        <begin position="143"/>
        <end position="153"/>
    </location>
</feature>
<evidence type="ECO:0000313" key="3">
    <source>
        <dbReference type="Proteomes" id="UP000054565"/>
    </source>
</evidence>
<protein>
    <submittedName>
        <fullName evidence="2">Uncharacterized protein</fullName>
    </submittedName>
</protein>
<feature type="compositionally biased region" description="Basic and acidic residues" evidence="1">
    <location>
        <begin position="154"/>
        <end position="169"/>
    </location>
</feature>
<name>A0A0J7BE54_COCIT</name>
<evidence type="ECO:0000313" key="2">
    <source>
        <dbReference type="EMBL" id="KMP08437.1"/>
    </source>
</evidence>
<dbReference type="AlphaFoldDB" id="A0A0J7BE54"/>